<accession>A0A916UIN8</accession>
<dbReference type="InterPro" id="IPR051612">
    <property type="entry name" value="Teichoic_Acid_Biosynth"/>
</dbReference>
<dbReference type="Gene3D" id="3.40.50.11820">
    <property type="match status" value="1"/>
</dbReference>
<dbReference type="InterPro" id="IPR007554">
    <property type="entry name" value="Glycerophosphate_synth"/>
</dbReference>
<dbReference type="EMBL" id="BMIL01000011">
    <property type="protein sequence ID" value="GGC73797.1"/>
    <property type="molecule type" value="Genomic_DNA"/>
</dbReference>
<dbReference type="InterPro" id="IPR043148">
    <property type="entry name" value="TagF_C"/>
</dbReference>
<evidence type="ECO:0000313" key="7">
    <source>
        <dbReference type="EMBL" id="GGC73797.1"/>
    </source>
</evidence>
<dbReference type="PANTHER" id="PTHR37316:SF3">
    <property type="entry name" value="TEICHOIC ACID GLYCEROL-PHOSPHATE TRANSFERASE"/>
    <property type="match status" value="1"/>
</dbReference>
<dbReference type="Gene3D" id="3.40.50.12580">
    <property type="match status" value="1"/>
</dbReference>
<comment type="similarity">
    <text evidence="2">Belongs to the CDP-glycerol glycerophosphotransferase family.</text>
</comment>
<keyword evidence="4" id="KW-0808">Transferase</keyword>
<dbReference type="InterPro" id="IPR043149">
    <property type="entry name" value="TagF_N"/>
</dbReference>
<reference evidence="7" key="2">
    <citation type="submission" date="2020-09" db="EMBL/GenBank/DDBJ databases">
        <authorList>
            <person name="Sun Q."/>
            <person name="Zhou Y."/>
        </authorList>
    </citation>
    <scope>NUCLEOTIDE SEQUENCE</scope>
    <source>
        <strain evidence="7">CGMCC 1.15343</strain>
    </source>
</reference>
<keyword evidence="6" id="KW-0472">Membrane</keyword>
<evidence type="ECO:0000256" key="3">
    <source>
        <dbReference type="ARBA" id="ARBA00022475"/>
    </source>
</evidence>
<proteinExistence type="inferred from homology"/>
<reference evidence="7" key="1">
    <citation type="journal article" date="2014" name="Int. J. Syst. Evol. Microbiol.">
        <title>Complete genome sequence of Corynebacterium casei LMG S-19264T (=DSM 44701T), isolated from a smear-ripened cheese.</title>
        <authorList>
            <consortium name="US DOE Joint Genome Institute (JGI-PGF)"/>
            <person name="Walter F."/>
            <person name="Albersmeier A."/>
            <person name="Kalinowski J."/>
            <person name="Ruckert C."/>
        </authorList>
    </citation>
    <scope>NUCLEOTIDE SEQUENCE</scope>
    <source>
        <strain evidence="7">CGMCC 1.15343</strain>
    </source>
</reference>
<evidence type="ECO:0000256" key="6">
    <source>
        <dbReference type="ARBA" id="ARBA00023136"/>
    </source>
</evidence>
<dbReference type="Proteomes" id="UP000651668">
    <property type="component" value="Unassembled WGS sequence"/>
</dbReference>
<dbReference type="SUPFAM" id="SSF53756">
    <property type="entry name" value="UDP-Glycosyltransferase/glycogen phosphorylase"/>
    <property type="match status" value="1"/>
</dbReference>
<dbReference type="AlphaFoldDB" id="A0A916UIN8"/>
<keyword evidence="3" id="KW-1003">Cell membrane</keyword>
<organism evidence="7 8">
    <name type="scientific">Pedobacter quisquiliarum</name>
    <dbReference type="NCBI Taxonomy" id="1834438"/>
    <lineage>
        <taxon>Bacteria</taxon>
        <taxon>Pseudomonadati</taxon>
        <taxon>Bacteroidota</taxon>
        <taxon>Sphingobacteriia</taxon>
        <taxon>Sphingobacteriales</taxon>
        <taxon>Sphingobacteriaceae</taxon>
        <taxon>Pedobacter</taxon>
    </lineage>
</organism>
<dbReference type="Pfam" id="PF04464">
    <property type="entry name" value="Glyphos_transf"/>
    <property type="match status" value="1"/>
</dbReference>
<dbReference type="GO" id="GO:0005886">
    <property type="term" value="C:plasma membrane"/>
    <property type="evidence" value="ECO:0007669"/>
    <property type="project" value="UniProtKB-SubCell"/>
</dbReference>
<name>A0A916UIN8_9SPHI</name>
<evidence type="ECO:0000256" key="2">
    <source>
        <dbReference type="ARBA" id="ARBA00010488"/>
    </source>
</evidence>
<evidence type="ECO:0000256" key="4">
    <source>
        <dbReference type="ARBA" id="ARBA00022679"/>
    </source>
</evidence>
<dbReference type="PANTHER" id="PTHR37316">
    <property type="entry name" value="TEICHOIC ACID GLYCEROL-PHOSPHATE PRIMASE"/>
    <property type="match status" value="1"/>
</dbReference>
<evidence type="ECO:0000256" key="1">
    <source>
        <dbReference type="ARBA" id="ARBA00004202"/>
    </source>
</evidence>
<keyword evidence="5" id="KW-0777">Teichoic acid biosynthesis</keyword>
<keyword evidence="8" id="KW-1185">Reference proteome</keyword>
<evidence type="ECO:0000313" key="8">
    <source>
        <dbReference type="Proteomes" id="UP000651668"/>
    </source>
</evidence>
<protein>
    <recommendedName>
        <fullName evidence="9">CDP-glycerol glycerophosphotransferase, TagB/SpsB family</fullName>
    </recommendedName>
</protein>
<dbReference type="GO" id="GO:0047355">
    <property type="term" value="F:CDP-glycerol glycerophosphotransferase activity"/>
    <property type="evidence" value="ECO:0007669"/>
    <property type="project" value="InterPro"/>
</dbReference>
<gene>
    <name evidence="7" type="ORF">GCM10011387_29230</name>
</gene>
<sequence length="300" mass="35138">MLVHYKLFRAEHIIQDSTYTWLIGNFSILQLWHGNGFKNSALLDTTNAPKKLVLLRKAYKQYRMISAASDAHQELMIRSFENENVAITGSPKNDVFFDDAAVFQEIKVRYGLDKFDKIYAYTPTFRDKGAFEPFNVQFWGLLNDWLEGNNIAFVVKKHPWDKTLKVPDQYKNILDLSDRIDDSQELMLISDLLISDYSAIVTDFAITGKPIIYYFHDYDNYTKMRSFYYDLKTVLPGPFIYDGETLLTYLKDLSWFTTPAYQLEFQKFLKTFHTYMDGDSSKRVLEEMKKLSSGTKKQFS</sequence>
<evidence type="ECO:0000256" key="5">
    <source>
        <dbReference type="ARBA" id="ARBA00022944"/>
    </source>
</evidence>
<dbReference type="GO" id="GO:0019350">
    <property type="term" value="P:teichoic acid biosynthetic process"/>
    <property type="evidence" value="ECO:0007669"/>
    <property type="project" value="UniProtKB-KW"/>
</dbReference>
<comment type="caution">
    <text evidence="7">The sequence shown here is derived from an EMBL/GenBank/DDBJ whole genome shotgun (WGS) entry which is preliminary data.</text>
</comment>
<evidence type="ECO:0008006" key="9">
    <source>
        <dbReference type="Google" id="ProtNLM"/>
    </source>
</evidence>
<comment type="subcellular location">
    <subcellularLocation>
        <location evidence="1">Cell membrane</location>
        <topology evidence="1">Peripheral membrane protein</topology>
    </subcellularLocation>
</comment>